<keyword evidence="3" id="KW-1185">Reference proteome</keyword>
<dbReference type="Pfam" id="PF23598">
    <property type="entry name" value="LRR_14"/>
    <property type="match status" value="1"/>
</dbReference>
<gene>
    <name evidence="4" type="primary">LOC115736088</name>
</gene>
<dbReference type="Gene3D" id="3.80.10.10">
    <property type="entry name" value="Ribonuclease Inhibitor"/>
    <property type="match status" value="2"/>
</dbReference>
<reference evidence="4" key="1">
    <citation type="submission" date="2025-08" db="UniProtKB">
        <authorList>
            <consortium name="RefSeq"/>
        </authorList>
    </citation>
    <scope>IDENTIFICATION</scope>
    <source>
        <tissue evidence="4">Leaf</tissue>
    </source>
</reference>
<evidence type="ECO:0000313" key="3">
    <source>
        <dbReference type="Proteomes" id="UP000827889"/>
    </source>
</evidence>
<keyword evidence="1" id="KW-0677">Repeat</keyword>
<organism evidence="3 4">
    <name type="scientific">Rhodamnia argentea</name>
    <dbReference type="NCBI Taxonomy" id="178133"/>
    <lineage>
        <taxon>Eukaryota</taxon>
        <taxon>Viridiplantae</taxon>
        <taxon>Streptophyta</taxon>
        <taxon>Embryophyta</taxon>
        <taxon>Tracheophyta</taxon>
        <taxon>Spermatophyta</taxon>
        <taxon>Magnoliopsida</taxon>
        <taxon>eudicotyledons</taxon>
        <taxon>Gunneridae</taxon>
        <taxon>Pentapetalae</taxon>
        <taxon>rosids</taxon>
        <taxon>malvids</taxon>
        <taxon>Myrtales</taxon>
        <taxon>Myrtaceae</taxon>
        <taxon>Myrtoideae</taxon>
        <taxon>Myrteae</taxon>
        <taxon>Australasian group</taxon>
        <taxon>Rhodamnia</taxon>
    </lineage>
</organism>
<dbReference type="PANTHER" id="PTHR47186:SF3">
    <property type="entry name" value="OS09G0267800 PROTEIN"/>
    <property type="match status" value="1"/>
</dbReference>
<evidence type="ECO:0000313" key="4">
    <source>
        <dbReference type="RefSeq" id="XP_048133960.1"/>
    </source>
</evidence>
<dbReference type="RefSeq" id="XP_048133960.1">
    <property type="nucleotide sequence ID" value="XM_048278003.1"/>
</dbReference>
<sequence>MASTKIKELPKSILNRALLLELDFSFAEIIELPESIGNLKMLKVIWVGHNPIKKFPHALGTLKNLEELHAPDCKLEGEIPTKMGELSMLRILVLRFNERVILSRIIVTLPVLQMLDLNTCSEIQELPELPSSLTCLLLESLSLQFVPDLSNLTNLVRLVPSDGFLVRGTTSLTQTCDMRCFSSAGLPISKLKNLSIFRLSRSELKEIKLDGLYELAILSVSDCELLERLSFPSNINEISVIGCPKLVEIHFPGALESLGRLGIERCESFERLSSLLEQGCDELTFCGGRLSLLLRTFKKLKEFSVLECPKLVEIRVVGSPELLEIFSVDGCLVLERVGDLSNLKNLESLSMRECGALRAVEGLDQLEGLCRLLVGDYGSLERWIDVLSVKIPDECEMLIWDCRGSLSDLCPRKIECISFNRYRERILLRPNQHPWYYRLLCCLL</sequence>
<dbReference type="Proteomes" id="UP000827889">
    <property type="component" value="Chromosome 4"/>
</dbReference>
<feature type="domain" description="Disease resistance R13L4/SHOC-2-like LRR" evidence="2">
    <location>
        <begin position="2"/>
        <end position="98"/>
    </location>
</feature>
<name>A0ABM3HBI2_9MYRT</name>
<accession>A0ABM3HBI2</accession>
<dbReference type="PANTHER" id="PTHR47186">
    <property type="entry name" value="LEUCINE-RICH REPEAT-CONTAINING PROTEIN 57"/>
    <property type="match status" value="1"/>
</dbReference>
<protein>
    <submittedName>
        <fullName evidence="4">Erbin-like</fullName>
    </submittedName>
</protein>
<evidence type="ECO:0000256" key="1">
    <source>
        <dbReference type="ARBA" id="ARBA00022737"/>
    </source>
</evidence>
<proteinExistence type="predicted"/>
<dbReference type="SUPFAM" id="SSF52058">
    <property type="entry name" value="L domain-like"/>
    <property type="match status" value="1"/>
</dbReference>
<dbReference type="InterPro" id="IPR032675">
    <property type="entry name" value="LRR_dom_sf"/>
</dbReference>
<dbReference type="InterPro" id="IPR055414">
    <property type="entry name" value="LRR_R13L4/SHOC2-like"/>
</dbReference>
<evidence type="ECO:0000259" key="2">
    <source>
        <dbReference type="Pfam" id="PF23598"/>
    </source>
</evidence>
<dbReference type="GeneID" id="115736088"/>